<keyword evidence="3" id="KW-1185">Reference proteome</keyword>
<proteinExistence type="predicted"/>
<evidence type="ECO:0000313" key="2">
    <source>
        <dbReference type="EMBL" id="EGG15704.1"/>
    </source>
</evidence>
<feature type="compositionally biased region" description="Low complexity" evidence="1">
    <location>
        <begin position="285"/>
        <end position="300"/>
    </location>
</feature>
<dbReference type="KEGG" id="dfa:DFA_10546"/>
<dbReference type="RefSeq" id="XP_004354446.1">
    <property type="nucleotide sequence ID" value="XM_004354394.1"/>
</dbReference>
<sequence length="426" mass="49410">MNFNIFNSNNYNNNKLEKNINNNNENIVNNNKYHKHAYNDDEDDEEEEELMCGCWGFNNLPDELVHMTLHQSKDFNKPTYSEYLNNEPPSLYNNNNNGNNKQPIQTTPNYKRLYKERLDIMAPIRWEEFYNIYYIAVLVKNKVTRTKLFKMFFNNQLVVWYGAIYDISIDMDTGITNLIISMPYLIDTNTSSSSSSSSSTPTNSLSIIDSDGNFIQQPPESLLVQHLKTTDILMPQILLKLPKSYTRMTDTLDIRKDRIIKFFATLESGSKVAIPNPTDFIYKYNNNRSNNPTTTTTTTNHQKENNQIQPNIGTNTSNGYSSFISNIPTIIPTIINYLYNTCINTINYFWSWNNNNSNNNSETNLLVDDINSNNNNNDLSRNNNPHDTVNNDINNNNNNNLKPEPIQLNTKEHLHTLYCFDLQLME</sequence>
<feature type="region of interest" description="Disordered" evidence="1">
    <location>
        <begin position="86"/>
        <end position="107"/>
    </location>
</feature>
<dbReference type="GeneID" id="14867008"/>
<feature type="region of interest" description="Disordered" evidence="1">
    <location>
        <begin position="285"/>
        <end position="314"/>
    </location>
</feature>
<dbReference type="AlphaFoldDB" id="F4QAI5"/>
<feature type="compositionally biased region" description="Low complexity" evidence="1">
    <location>
        <begin position="86"/>
        <end position="100"/>
    </location>
</feature>
<protein>
    <submittedName>
        <fullName evidence="2">Uncharacterized protein</fullName>
    </submittedName>
</protein>
<evidence type="ECO:0000256" key="1">
    <source>
        <dbReference type="SAM" id="MobiDB-lite"/>
    </source>
</evidence>
<dbReference type="OrthoDB" id="3219396at2759"/>
<organism evidence="2 3">
    <name type="scientific">Cavenderia fasciculata</name>
    <name type="common">Slime mold</name>
    <name type="synonym">Dictyostelium fasciculatum</name>
    <dbReference type="NCBI Taxonomy" id="261658"/>
    <lineage>
        <taxon>Eukaryota</taxon>
        <taxon>Amoebozoa</taxon>
        <taxon>Evosea</taxon>
        <taxon>Eumycetozoa</taxon>
        <taxon>Dictyostelia</taxon>
        <taxon>Acytosteliales</taxon>
        <taxon>Cavenderiaceae</taxon>
        <taxon>Cavenderia</taxon>
    </lineage>
</organism>
<gene>
    <name evidence="2" type="ORF">DFA_10546</name>
</gene>
<name>F4QAI5_CACFS</name>
<evidence type="ECO:0000313" key="3">
    <source>
        <dbReference type="Proteomes" id="UP000007797"/>
    </source>
</evidence>
<dbReference type="Proteomes" id="UP000007797">
    <property type="component" value="Unassembled WGS sequence"/>
</dbReference>
<reference evidence="3" key="1">
    <citation type="journal article" date="2011" name="Genome Res.">
        <title>Phylogeny-wide analysis of social amoeba genomes highlights ancient origins for complex intercellular communication.</title>
        <authorList>
            <person name="Heidel A.J."/>
            <person name="Lawal H.M."/>
            <person name="Felder M."/>
            <person name="Schilde C."/>
            <person name="Helps N.R."/>
            <person name="Tunggal B."/>
            <person name="Rivero F."/>
            <person name="John U."/>
            <person name="Schleicher M."/>
            <person name="Eichinger L."/>
            <person name="Platzer M."/>
            <person name="Noegel A.A."/>
            <person name="Schaap P."/>
            <person name="Gloeckner G."/>
        </authorList>
    </citation>
    <scope>NUCLEOTIDE SEQUENCE [LARGE SCALE GENOMIC DNA]</scope>
    <source>
        <strain evidence="3">SH3</strain>
    </source>
</reference>
<dbReference type="EMBL" id="GL883026">
    <property type="protein sequence ID" value="EGG15704.1"/>
    <property type="molecule type" value="Genomic_DNA"/>
</dbReference>
<accession>F4QAI5</accession>